<dbReference type="Proteomes" id="UP001519273">
    <property type="component" value="Unassembled WGS sequence"/>
</dbReference>
<feature type="domain" description="Lysidine-tRNA(Ile) synthetase C-terminal" evidence="9">
    <location>
        <begin position="399"/>
        <end position="472"/>
    </location>
</feature>
<feature type="binding site" evidence="8">
    <location>
        <begin position="34"/>
        <end position="39"/>
    </location>
    <ligand>
        <name>ATP</name>
        <dbReference type="ChEBI" id="CHEBI:30616"/>
    </ligand>
</feature>
<dbReference type="Gene3D" id="3.40.50.620">
    <property type="entry name" value="HUPs"/>
    <property type="match status" value="1"/>
</dbReference>
<dbReference type="EC" id="6.3.4.19" evidence="8"/>
<evidence type="ECO:0000259" key="9">
    <source>
        <dbReference type="SMART" id="SM00977"/>
    </source>
</evidence>
<dbReference type="NCBIfam" id="TIGR02432">
    <property type="entry name" value="lysidine_TilS_N"/>
    <property type="match status" value="1"/>
</dbReference>
<evidence type="ECO:0000256" key="5">
    <source>
        <dbReference type="ARBA" id="ARBA00022741"/>
    </source>
</evidence>
<dbReference type="Pfam" id="PF01171">
    <property type="entry name" value="ATP_bind_3"/>
    <property type="match status" value="1"/>
</dbReference>
<evidence type="ECO:0000313" key="10">
    <source>
        <dbReference type="EMBL" id="MBP1938456.1"/>
    </source>
</evidence>
<evidence type="ECO:0000256" key="2">
    <source>
        <dbReference type="ARBA" id="ARBA00022490"/>
    </source>
</evidence>
<evidence type="ECO:0000256" key="8">
    <source>
        <dbReference type="HAMAP-Rule" id="MF_01161"/>
    </source>
</evidence>
<dbReference type="HAMAP" id="MF_01161">
    <property type="entry name" value="tRNA_Ile_lys_synt"/>
    <property type="match status" value="1"/>
</dbReference>
<comment type="function">
    <text evidence="8">Ligates lysine onto the cytidine present at position 34 of the AUA codon-specific tRNA(Ile) that contains the anticodon CAU, in an ATP-dependent manner. Cytidine is converted to lysidine, thus changing the amino acid specificity of the tRNA from methionine to isoleucine.</text>
</comment>
<name>A0ABS4H7J1_9BACL</name>
<keyword evidence="5 8" id="KW-0547">Nucleotide-binding</keyword>
<protein>
    <recommendedName>
        <fullName evidence="8">tRNA(Ile)-lysidine synthase</fullName>
        <ecNumber evidence="8">6.3.4.19</ecNumber>
    </recommendedName>
    <alternativeName>
        <fullName evidence="8">tRNA(Ile)-2-lysyl-cytidine synthase</fullName>
    </alternativeName>
    <alternativeName>
        <fullName evidence="8">tRNA(Ile)-lysidine synthetase</fullName>
    </alternativeName>
</protein>
<comment type="caution">
    <text evidence="10">The sequence shown here is derived from an EMBL/GenBank/DDBJ whole genome shotgun (WGS) entry which is preliminary data.</text>
</comment>
<dbReference type="InterPro" id="IPR012094">
    <property type="entry name" value="tRNA_Ile_lys_synt"/>
</dbReference>
<dbReference type="SMART" id="SM00977">
    <property type="entry name" value="TilS_C"/>
    <property type="match status" value="1"/>
</dbReference>
<dbReference type="Gene3D" id="3.30.465.60">
    <property type="match status" value="1"/>
</dbReference>
<keyword evidence="2 8" id="KW-0963">Cytoplasm</keyword>
<sequence length="478" mass="53781">MGDLKMYTMAEQVRKTAQAYHLWSPHDRIIVAVSGGPDSVTLLHVLHYIARTDTPLELICAHVNHSFRGAESDAEAEMVRETAFKLGIPFELAVIDVPAYMKESGKGTQLAAREKRYQFLLDVADKYKAQSIALAHHADDQAETVLMRLLRGSGPTGLAGMKIKRREKNVELIRPFLRIYKSDLIELCEAEGFSYVIDSSNLSNKYARNEIRLDVLPFLGKYNRQLPQSLNRLAEVIGEEDDYMSQSAKALFDQIVTASGRGYALSARSFTGLHVALQRRLIQLILNYLSLNTEDIDFVKIEAVRSGIIQEMPTTWSLDLGGGLRCVREYDHVSFLPDCSADQDIFTYTLERKSTILSLGSIQRSLVTELRSHESKENSEIIHSKNEAIFDADKLNFPLTVRSRLPGDVMKVMGLNGSKKVKDIFIDDKIPPSMRHQIPIVTDASGTILWIPGVRRSVHAAVTQQTTSILYMRLEDIR</sequence>
<dbReference type="SUPFAM" id="SSF82829">
    <property type="entry name" value="MesJ substrate recognition domain-like"/>
    <property type="match status" value="1"/>
</dbReference>
<dbReference type="InterPro" id="IPR012795">
    <property type="entry name" value="tRNA_Ile_lys_synt_N"/>
</dbReference>
<keyword evidence="11" id="KW-1185">Reference proteome</keyword>
<evidence type="ECO:0000256" key="6">
    <source>
        <dbReference type="ARBA" id="ARBA00022840"/>
    </source>
</evidence>
<dbReference type="SUPFAM" id="SSF52402">
    <property type="entry name" value="Adenine nucleotide alpha hydrolases-like"/>
    <property type="match status" value="1"/>
</dbReference>
<dbReference type="CDD" id="cd01992">
    <property type="entry name" value="TilS_N"/>
    <property type="match status" value="1"/>
</dbReference>
<dbReference type="InterPro" id="IPR011063">
    <property type="entry name" value="TilS/TtcA_N"/>
</dbReference>
<keyword evidence="3 8" id="KW-0436">Ligase</keyword>
<keyword evidence="6 8" id="KW-0067">ATP-binding</keyword>
<accession>A0ABS4H7J1</accession>
<comment type="domain">
    <text evidence="8">The N-terminal region contains the highly conserved SGGXDS motif, predicted to be a P-loop motif involved in ATP binding.</text>
</comment>
<dbReference type="Pfam" id="PF11734">
    <property type="entry name" value="TilS_C"/>
    <property type="match status" value="1"/>
</dbReference>
<dbReference type="PANTHER" id="PTHR43033">
    <property type="entry name" value="TRNA(ILE)-LYSIDINE SYNTHASE-RELATED"/>
    <property type="match status" value="1"/>
</dbReference>
<dbReference type="SUPFAM" id="SSF56037">
    <property type="entry name" value="PheT/TilS domain"/>
    <property type="match status" value="1"/>
</dbReference>
<keyword evidence="4 8" id="KW-0819">tRNA processing</keyword>
<dbReference type="InterPro" id="IPR014729">
    <property type="entry name" value="Rossmann-like_a/b/a_fold"/>
</dbReference>
<comment type="subcellular location">
    <subcellularLocation>
        <location evidence="1 8">Cytoplasm</location>
    </subcellularLocation>
</comment>
<evidence type="ECO:0000256" key="4">
    <source>
        <dbReference type="ARBA" id="ARBA00022694"/>
    </source>
</evidence>
<dbReference type="RefSeq" id="WP_209852973.1">
    <property type="nucleotide sequence ID" value="NZ_CBCRVE010000015.1"/>
</dbReference>
<dbReference type="PANTHER" id="PTHR43033:SF1">
    <property type="entry name" value="TRNA(ILE)-LYSIDINE SYNTHASE-RELATED"/>
    <property type="match status" value="1"/>
</dbReference>
<organism evidence="10 11">
    <name type="scientific">Paenibacillus sediminis</name>
    <dbReference type="NCBI Taxonomy" id="664909"/>
    <lineage>
        <taxon>Bacteria</taxon>
        <taxon>Bacillati</taxon>
        <taxon>Bacillota</taxon>
        <taxon>Bacilli</taxon>
        <taxon>Bacillales</taxon>
        <taxon>Paenibacillaceae</taxon>
        <taxon>Paenibacillus</taxon>
    </lineage>
</organism>
<dbReference type="InterPro" id="IPR012796">
    <property type="entry name" value="Lysidine-tRNA-synth_C"/>
</dbReference>
<comment type="catalytic activity">
    <reaction evidence="7 8">
        <text>cytidine(34) in tRNA(Ile2) + L-lysine + ATP = lysidine(34) in tRNA(Ile2) + AMP + diphosphate + H(+)</text>
        <dbReference type="Rhea" id="RHEA:43744"/>
        <dbReference type="Rhea" id="RHEA-COMP:10625"/>
        <dbReference type="Rhea" id="RHEA-COMP:10670"/>
        <dbReference type="ChEBI" id="CHEBI:15378"/>
        <dbReference type="ChEBI" id="CHEBI:30616"/>
        <dbReference type="ChEBI" id="CHEBI:32551"/>
        <dbReference type="ChEBI" id="CHEBI:33019"/>
        <dbReference type="ChEBI" id="CHEBI:82748"/>
        <dbReference type="ChEBI" id="CHEBI:83665"/>
        <dbReference type="ChEBI" id="CHEBI:456215"/>
        <dbReference type="EC" id="6.3.4.19"/>
    </reaction>
</comment>
<evidence type="ECO:0000256" key="3">
    <source>
        <dbReference type="ARBA" id="ARBA00022598"/>
    </source>
</evidence>
<dbReference type="NCBIfam" id="TIGR02433">
    <property type="entry name" value="lysidine_TilS_C"/>
    <property type="match status" value="1"/>
</dbReference>
<reference evidence="10 11" key="1">
    <citation type="submission" date="2021-03" db="EMBL/GenBank/DDBJ databases">
        <title>Genomic Encyclopedia of Type Strains, Phase IV (KMG-IV): sequencing the most valuable type-strain genomes for metagenomic binning, comparative biology and taxonomic classification.</title>
        <authorList>
            <person name="Goeker M."/>
        </authorList>
    </citation>
    <scope>NUCLEOTIDE SEQUENCE [LARGE SCALE GENOMIC DNA]</scope>
    <source>
        <strain evidence="10 11">DSM 23491</strain>
    </source>
</reference>
<evidence type="ECO:0000256" key="7">
    <source>
        <dbReference type="ARBA" id="ARBA00048539"/>
    </source>
</evidence>
<dbReference type="GO" id="GO:0032267">
    <property type="term" value="F:tRNA(Ile)-lysidine synthase activity"/>
    <property type="evidence" value="ECO:0007669"/>
    <property type="project" value="UniProtKB-EC"/>
</dbReference>
<proteinExistence type="inferred from homology"/>
<evidence type="ECO:0000256" key="1">
    <source>
        <dbReference type="ARBA" id="ARBA00004496"/>
    </source>
</evidence>
<comment type="similarity">
    <text evidence="8">Belongs to the tRNA(Ile)-lysidine synthase family.</text>
</comment>
<evidence type="ECO:0000313" key="11">
    <source>
        <dbReference type="Proteomes" id="UP001519273"/>
    </source>
</evidence>
<gene>
    <name evidence="8" type="primary">tilS</name>
    <name evidence="10" type="ORF">J2Z20_003378</name>
</gene>
<dbReference type="EMBL" id="JAGGKP010000015">
    <property type="protein sequence ID" value="MBP1938456.1"/>
    <property type="molecule type" value="Genomic_DNA"/>
</dbReference>